<comment type="caution">
    <text evidence="2">The sequence shown here is derived from an EMBL/GenBank/DDBJ whole genome shotgun (WGS) entry which is preliminary data.</text>
</comment>
<feature type="compositionally biased region" description="Acidic residues" evidence="1">
    <location>
        <begin position="281"/>
        <end position="291"/>
    </location>
</feature>
<evidence type="ECO:0000256" key="1">
    <source>
        <dbReference type="SAM" id="MobiDB-lite"/>
    </source>
</evidence>
<protein>
    <submittedName>
        <fullName evidence="2">Uncharacterized protein</fullName>
    </submittedName>
</protein>
<feature type="region of interest" description="Disordered" evidence="1">
    <location>
        <begin position="240"/>
        <end position="333"/>
    </location>
</feature>
<keyword evidence="3" id="KW-1185">Reference proteome</keyword>
<gene>
    <name evidence="2" type="ORF">WJX74_002692</name>
</gene>
<dbReference type="EMBL" id="JALJOS010000037">
    <property type="protein sequence ID" value="KAK9821494.1"/>
    <property type="molecule type" value="Genomic_DNA"/>
</dbReference>
<dbReference type="AlphaFoldDB" id="A0AAW1QJB8"/>
<feature type="region of interest" description="Disordered" evidence="1">
    <location>
        <begin position="116"/>
        <end position="219"/>
    </location>
</feature>
<dbReference type="Proteomes" id="UP001438707">
    <property type="component" value="Unassembled WGS sequence"/>
</dbReference>
<evidence type="ECO:0000313" key="3">
    <source>
        <dbReference type="Proteomes" id="UP001438707"/>
    </source>
</evidence>
<proteinExistence type="predicted"/>
<organism evidence="2 3">
    <name type="scientific">Apatococcus lobatus</name>
    <dbReference type="NCBI Taxonomy" id="904363"/>
    <lineage>
        <taxon>Eukaryota</taxon>
        <taxon>Viridiplantae</taxon>
        <taxon>Chlorophyta</taxon>
        <taxon>core chlorophytes</taxon>
        <taxon>Trebouxiophyceae</taxon>
        <taxon>Chlorellales</taxon>
        <taxon>Chlorellaceae</taxon>
        <taxon>Apatococcus</taxon>
    </lineage>
</organism>
<sequence>MALQSRPSNSRQRRNSLGPKPSRFFLLTACLLLVGLTLALCARHTIGLGNVQHLGIDDSHQLPGELPGVHISRHRALADEGSSFGESELEGSELGGRMFGSNQQNMLVLGQELSTPYRSDSAVTKPTAVSESTSTKSEPKTQMLSQTVTLPGDDTADESSATSKPTFFSETTAQSDSSRTQPLSQQQTATQPADTLSSAKSSSEAHQEEPGATDMSLSLGTQDDLDQASAAAEDDFAASELYDTDDNELPSMESGTAGSREIDVRSALSKPNDGTMGETFSVDETEVEDKDYEQPRSGALPGAAEAIATQVEADEEATGDPRLQSQAGTSEVAEPKPIVTTADIQEVPAVQRETKVEALPTLPQPAIQIASTTGTPGTAVLFMMTGTAKEDLDSLRFFVRNGMSDPAATFLAAVPNPASADLPALPAQASYIQLPGKQCLWGMIGELLDGAAAFLLGAENAVIIGSDLRGPFLPGYYPASWSQAFTSRLSARVKLVGPIMSCFPVAGTEALRAELAAPTGSLPFLHPSMFATDQDGLKLLKDNSVFSCPGAGVDSIRYPSAKATSVMLGAGLSLDTLMLRYQGVNWRDPQHWDCNGQAEPTFMHSYDGEHLNPLEVMFAPVDHQRLYSGHPTARLAKRYDRWQQELGKPNAQVSSNMYTMDPVTFRSQRMAYMQSRGPGCFDKAYYQSHSPDLQGMGAADLWEHFWKNGQFEGREYRFSCVDLKARGAGCFDGWFYITKNIDLNELRLAGNPLTPEQSWHHFVTDGLFTGRHYKFNPMCGEDLDSPNSVDYSSN</sequence>
<feature type="compositionally biased region" description="Polar residues" evidence="1">
    <location>
        <begin position="116"/>
        <end position="129"/>
    </location>
</feature>
<accession>A0AAW1QJB8</accession>
<name>A0AAW1QJB8_9CHLO</name>
<feature type="compositionally biased region" description="Polar residues" evidence="1">
    <location>
        <begin position="158"/>
        <end position="202"/>
    </location>
</feature>
<evidence type="ECO:0000313" key="2">
    <source>
        <dbReference type="EMBL" id="KAK9821494.1"/>
    </source>
</evidence>
<reference evidence="2 3" key="1">
    <citation type="journal article" date="2024" name="Nat. Commun.">
        <title>Phylogenomics reveals the evolutionary origins of lichenization in chlorophyte algae.</title>
        <authorList>
            <person name="Puginier C."/>
            <person name="Libourel C."/>
            <person name="Otte J."/>
            <person name="Skaloud P."/>
            <person name="Haon M."/>
            <person name="Grisel S."/>
            <person name="Petersen M."/>
            <person name="Berrin J.G."/>
            <person name="Delaux P.M."/>
            <person name="Dal Grande F."/>
            <person name="Keller J."/>
        </authorList>
    </citation>
    <scope>NUCLEOTIDE SEQUENCE [LARGE SCALE GENOMIC DNA]</scope>
    <source>
        <strain evidence="2 3">SAG 2145</strain>
    </source>
</reference>